<feature type="signal peptide" evidence="1">
    <location>
        <begin position="1"/>
        <end position="15"/>
    </location>
</feature>
<evidence type="ECO:0000313" key="2">
    <source>
        <dbReference type="EMBL" id="CDW51089.1"/>
    </source>
</evidence>
<sequence>MHIIPVVLRLPLVLTLDGPIPPIAKTRLVFVGLPISPIKYLSCTKPSSDSRRSSASF</sequence>
<feature type="non-terminal residue" evidence="2">
    <location>
        <position position="57"/>
    </location>
</feature>
<organism evidence="2">
    <name type="scientific">Lepeophtheirus salmonis</name>
    <name type="common">Salmon louse</name>
    <name type="synonym">Caligus salmonis</name>
    <dbReference type="NCBI Taxonomy" id="72036"/>
    <lineage>
        <taxon>Eukaryota</taxon>
        <taxon>Metazoa</taxon>
        <taxon>Ecdysozoa</taxon>
        <taxon>Arthropoda</taxon>
        <taxon>Crustacea</taxon>
        <taxon>Multicrustacea</taxon>
        <taxon>Hexanauplia</taxon>
        <taxon>Copepoda</taxon>
        <taxon>Siphonostomatoida</taxon>
        <taxon>Caligidae</taxon>
        <taxon>Lepeophtheirus</taxon>
    </lineage>
</organism>
<keyword evidence="1" id="KW-0732">Signal</keyword>
<proteinExistence type="predicted"/>
<accession>A0A0K2VKV9</accession>
<evidence type="ECO:0000256" key="1">
    <source>
        <dbReference type="SAM" id="SignalP"/>
    </source>
</evidence>
<protein>
    <submittedName>
        <fullName evidence="2">Uncharacterized protein</fullName>
    </submittedName>
</protein>
<reference evidence="2" key="1">
    <citation type="submission" date="2014-05" db="EMBL/GenBank/DDBJ databases">
        <authorList>
            <person name="Chronopoulou M."/>
        </authorList>
    </citation>
    <scope>NUCLEOTIDE SEQUENCE</scope>
    <source>
        <tissue evidence="2">Whole organism</tissue>
    </source>
</reference>
<feature type="chain" id="PRO_5012090926" evidence="1">
    <location>
        <begin position="16"/>
        <end position="57"/>
    </location>
</feature>
<dbReference type="EMBL" id="HACA01033727">
    <property type="protein sequence ID" value="CDW51089.1"/>
    <property type="molecule type" value="Transcribed_RNA"/>
</dbReference>
<name>A0A0K2VKV9_LEPSM</name>
<dbReference type="AlphaFoldDB" id="A0A0K2VKV9"/>